<evidence type="ECO:0000313" key="5">
    <source>
        <dbReference type="Proteomes" id="UP000504637"/>
    </source>
</evidence>
<feature type="compositionally biased region" description="Polar residues" evidence="3">
    <location>
        <begin position="882"/>
        <end position="905"/>
    </location>
</feature>
<keyword evidence="2" id="KW-0443">Lipid metabolism</keyword>
<dbReference type="InterPro" id="IPR029058">
    <property type="entry name" value="AB_hydrolase_fold"/>
</dbReference>
<dbReference type="PIRSF" id="PIRSF005412">
    <property type="entry name" value="UCP005412_abhydr"/>
    <property type="match status" value="1"/>
</dbReference>
<dbReference type="OrthoDB" id="5368485at2759"/>
<feature type="region of interest" description="Disordered" evidence="3">
    <location>
        <begin position="223"/>
        <end position="260"/>
    </location>
</feature>
<evidence type="ECO:0000256" key="2">
    <source>
        <dbReference type="ARBA" id="ARBA00022963"/>
    </source>
</evidence>
<feature type="compositionally biased region" description="Basic and acidic residues" evidence="3">
    <location>
        <begin position="180"/>
        <end position="199"/>
    </location>
</feature>
<organism evidence="6">
    <name type="scientific">Dissoconium aciculare CBS 342.82</name>
    <dbReference type="NCBI Taxonomy" id="1314786"/>
    <lineage>
        <taxon>Eukaryota</taxon>
        <taxon>Fungi</taxon>
        <taxon>Dikarya</taxon>
        <taxon>Ascomycota</taxon>
        <taxon>Pezizomycotina</taxon>
        <taxon>Dothideomycetes</taxon>
        <taxon>Dothideomycetidae</taxon>
        <taxon>Mycosphaerellales</taxon>
        <taxon>Dissoconiaceae</taxon>
        <taxon>Dissoconium</taxon>
    </lineage>
</organism>
<dbReference type="Proteomes" id="UP000504637">
    <property type="component" value="Unplaced"/>
</dbReference>
<dbReference type="RefSeq" id="XP_033463715.1">
    <property type="nucleotide sequence ID" value="XM_033600460.1"/>
</dbReference>
<feature type="compositionally biased region" description="Basic and acidic residues" evidence="3">
    <location>
        <begin position="679"/>
        <end position="691"/>
    </location>
</feature>
<feature type="compositionally biased region" description="Acidic residues" evidence="3">
    <location>
        <begin position="760"/>
        <end position="770"/>
    </location>
</feature>
<reference evidence="6" key="3">
    <citation type="submission" date="2025-08" db="UniProtKB">
        <authorList>
            <consortium name="RefSeq"/>
        </authorList>
    </citation>
    <scope>IDENTIFICATION</scope>
    <source>
        <strain evidence="6">CBS 342.82</strain>
    </source>
</reference>
<name>A0A6J3MG83_9PEZI</name>
<evidence type="ECO:0000259" key="4">
    <source>
        <dbReference type="Pfam" id="PF05057"/>
    </source>
</evidence>
<dbReference type="GeneID" id="54358260"/>
<dbReference type="AlphaFoldDB" id="A0A6J3MG83"/>
<feature type="compositionally biased region" description="Low complexity" evidence="3">
    <location>
        <begin position="803"/>
        <end position="824"/>
    </location>
</feature>
<dbReference type="InterPro" id="IPR044294">
    <property type="entry name" value="Lipase-like"/>
</dbReference>
<feature type="region of interest" description="Disordered" evidence="3">
    <location>
        <begin position="411"/>
        <end position="435"/>
    </location>
</feature>
<reference evidence="6" key="2">
    <citation type="submission" date="2020-04" db="EMBL/GenBank/DDBJ databases">
        <authorList>
            <consortium name="NCBI Genome Project"/>
        </authorList>
    </citation>
    <scope>NUCLEOTIDE SEQUENCE</scope>
    <source>
        <strain evidence="6">CBS 342.82</strain>
    </source>
</reference>
<feature type="region of interest" description="Disordered" evidence="3">
    <location>
        <begin position="859"/>
        <end position="908"/>
    </location>
</feature>
<dbReference type="GO" id="GO:0047372">
    <property type="term" value="F:monoacylglycerol lipase activity"/>
    <property type="evidence" value="ECO:0007669"/>
    <property type="project" value="TreeGrafter"/>
</dbReference>
<evidence type="ECO:0000256" key="1">
    <source>
        <dbReference type="ARBA" id="ARBA00007920"/>
    </source>
</evidence>
<evidence type="ECO:0000313" key="6">
    <source>
        <dbReference type="RefSeq" id="XP_033463715.1"/>
    </source>
</evidence>
<feature type="non-terminal residue" evidence="6">
    <location>
        <position position="980"/>
    </location>
</feature>
<dbReference type="GO" id="GO:0016042">
    <property type="term" value="P:lipid catabolic process"/>
    <property type="evidence" value="ECO:0007669"/>
    <property type="project" value="UniProtKB-KW"/>
</dbReference>
<dbReference type="Pfam" id="PF05057">
    <property type="entry name" value="DUF676"/>
    <property type="match status" value="2"/>
</dbReference>
<sequence>MLLVHQVGSVKVGEVVRYTLTYTPSRDRVLPTPTHLHLKVKNTSAIPLRAAWVHGPYALHVSAYPVTFNPHKKIENPEKEGAPEYEPMVKAGGSFTAKLLVPEVIRETGADVSYKPRPKSSQSEATNERGSVTWIIEVASQILFSNSATVGFELLVGREERALNLGFTGVNGNGQGRPGRVKEQYSEQERREARKREHVTTEGVYSKAVRLVVEDTEVLWDKPPLPERIEEDEAKHAPSDGTRSATAKAQKEAKEKKKRNVHLVVVTHGLHSNIGADMLFLKESIDATVKQARLDARKRKRQYRKDHSTGSNAKTTKSAENGSEEHDENGTSTAALSGGQDELDNDADCSDDEELTVVRGFTGNAIRTENGIQYLGKRLAKYVLRFTYPDQPFLPVKKTFSRKLSDTFHSEADKAKRDGAPSHHGSSIHHPRYTQNPEDLPYKITSISFVGHSLGGLIQTYAIAYIHKHSPTFFKNIEPINFICMASPMLGLSNENPMYVKFALDFGLVGRTGQDLGLTWRAPNVAKGGWNAVVGGLANLQNKNKEEEEKKPDASAKPLLRILPTGPAHQVLKMFRNRTVYSNVVNDGIVPLRTSCLLFLDWRGLGKVEKARRENGLIGTMAGWGWAELTGANLSTIKPNVTSERGYDDDDDESDGNNALKRPASGDTVPQPAENETQEDGKRLSFRKSQENEQAPSDDTPAPLKKQRTEKNANQNGGGVIDTVLGWLRPNPPDQPKPPPQPSKKTSKAFHRAQTLSFDDNPESNDESSEQDAGTARNPTINPTHHISPSHIAKRPVASRGNTTSSSTSDASAARAPSLPPRTSIFESAGDLLHPPLPSKQWIADPAVRARTIFHDRVYRPEDIPPPPVKKANGSRRGSGRQPLSRTTSNELTTLQHKSTSQDTSPMKIEEKIARAYHQDLTWRKVLVRLEPDAHNNMIVRRMFANAYGWPVIKHLCDTHFADTEAARTRDEDEDTRERA</sequence>
<dbReference type="SUPFAM" id="SSF53474">
    <property type="entry name" value="alpha/beta-Hydrolases"/>
    <property type="match status" value="1"/>
</dbReference>
<dbReference type="PANTHER" id="PTHR12482:SF62">
    <property type="entry name" value="LIPASE ROG1-RELATED"/>
    <property type="match status" value="1"/>
</dbReference>
<feature type="compositionally biased region" description="Pro residues" evidence="3">
    <location>
        <begin position="730"/>
        <end position="742"/>
    </location>
</feature>
<feature type="compositionally biased region" description="Polar residues" evidence="3">
    <location>
        <begin position="309"/>
        <end position="321"/>
    </location>
</feature>
<proteinExistence type="inferred from homology"/>
<feature type="region of interest" description="Disordered" evidence="3">
    <location>
        <begin position="295"/>
        <end position="349"/>
    </location>
</feature>
<feature type="compositionally biased region" description="Basic and acidic residues" evidence="3">
    <location>
        <begin position="224"/>
        <end position="238"/>
    </location>
</feature>
<feature type="region of interest" description="Disordered" evidence="3">
    <location>
        <begin position="169"/>
        <end position="199"/>
    </location>
</feature>
<feature type="domain" description="DUF676" evidence="4">
    <location>
        <begin position="444"/>
        <end position="594"/>
    </location>
</feature>
<feature type="compositionally biased region" description="Basic and acidic residues" evidence="3">
    <location>
        <begin position="411"/>
        <end position="421"/>
    </location>
</feature>
<feature type="compositionally biased region" description="Polar residues" evidence="3">
    <location>
        <begin position="777"/>
        <end position="787"/>
    </location>
</feature>
<dbReference type="InterPro" id="IPR016445">
    <property type="entry name" value="Rog1_fam"/>
</dbReference>
<comment type="similarity">
    <text evidence="1">Belongs to the putative lipase ROG1 family.</text>
</comment>
<protein>
    <submittedName>
        <fullName evidence="6">DUF676-domain-containing protein</fullName>
    </submittedName>
</protein>
<dbReference type="InterPro" id="IPR007751">
    <property type="entry name" value="DUF676_lipase-like"/>
</dbReference>
<dbReference type="PANTHER" id="PTHR12482">
    <property type="entry name" value="LIPASE ROG1-RELATED-RELATED"/>
    <property type="match status" value="1"/>
</dbReference>
<reference evidence="6" key="1">
    <citation type="submission" date="2020-01" db="EMBL/GenBank/DDBJ databases">
        <authorList>
            <consortium name="DOE Joint Genome Institute"/>
            <person name="Haridas S."/>
            <person name="Albert R."/>
            <person name="Binder M."/>
            <person name="Bloem J."/>
            <person name="Labutti K."/>
            <person name="Salamov A."/>
            <person name="Andreopoulos B."/>
            <person name="Baker S.E."/>
            <person name="Barry K."/>
            <person name="Bills G."/>
            <person name="Bluhm B.H."/>
            <person name="Cannon C."/>
            <person name="Castanera R."/>
            <person name="Culley D.E."/>
            <person name="Daum C."/>
            <person name="Ezra D."/>
            <person name="Gonzalez J.B."/>
            <person name="Henrissat B."/>
            <person name="Kuo A."/>
            <person name="Liang C."/>
            <person name="Lipzen A."/>
            <person name="Lutzoni F."/>
            <person name="Magnuson J."/>
            <person name="Mondo S."/>
            <person name="Nolan M."/>
            <person name="Ohm R."/>
            <person name="Pangilinan J."/>
            <person name="Park H.-J."/>
            <person name="Ramirez L."/>
            <person name="Alfaro M."/>
            <person name="Sun H."/>
            <person name="Tritt A."/>
            <person name="Yoshinaga Y."/>
            <person name="Zwiers L.-H."/>
            <person name="Turgeon B.G."/>
            <person name="Goodwin S.B."/>
            <person name="Spatafora J.W."/>
            <person name="Crous P.W."/>
            <person name="Grigoriev I.V."/>
        </authorList>
    </citation>
    <scope>NUCLEOTIDE SEQUENCE</scope>
    <source>
        <strain evidence="6">CBS 342.82</strain>
    </source>
</reference>
<feature type="domain" description="DUF676" evidence="4">
    <location>
        <begin position="258"/>
        <end position="302"/>
    </location>
</feature>
<keyword evidence="5" id="KW-1185">Reference proteome</keyword>
<gene>
    <name evidence="6" type="ORF">K489DRAFT_302755</name>
</gene>
<evidence type="ECO:0000256" key="3">
    <source>
        <dbReference type="SAM" id="MobiDB-lite"/>
    </source>
</evidence>
<accession>A0A6J3MG83</accession>
<feature type="region of interest" description="Disordered" evidence="3">
    <location>
        <begin position="639"/>
        <end position="839"/>
    </location>
</feature>
<keyword evidence="2" id="KW-0442">Lipid degradation</keyword>